<dbReference type="GO" id="GO:0006754">
    <property type="term" value="P:ATP biosynthetic process"/>
    <property type="evidence" value="ECO:0007669"/>
    <property type="project" value="TreeGrafter"/>
</dbReference>
<dbReference type="InterPro" id="IPR015797">
    <property type="entry name" value="NUDIX_hydrolase-like_dom_sf"/>
</dbReference>
<dbReference type="InterPro" id="IPR020084">
    <property type="entry name" value="NUDIX_hydrolase_CS"/>
</dbReference>
<evidence type="ECO:0000256" key="5">
    <source>
        <dbReference type="ARBA" id="ARBA00032644"/>
    </source>
</evidence>
<dbReference type="SUPFAM" id="SSF55811">
    <property type="entry name" value="Nudix"/>
    <property type="match status" value="1"/>
</dbReference>
<evidence type="ECO:0000256" key="1">
    <source>
        <dbReference type="ARBA" id="ARBA00005582"/>
    </source>
</evidence>
<dbReference type="PANTHER" id="PTHR21340:SF0">
    <property type="entry name" value="BIS(5'-NUCLEOSYL)-TETRAPHOSPHATASE [ASYMMETRICAL]"/>
    <property type="match status" value="1"/>
</dbReference>
<dbReference type="InterPro" id="IPR003565">
    <property type="entry name" value="Tetra_PHTase"/>
</dbReference>
<gene>
    <name evidence="7" type="ORF">C4N23_10645</name>
</gene>
<dbReference type="PANTHER" id="PTHR21340">
    <property type="entry name" value="DIADENOSINE 5,5-P1,P4-TETRAPHOSPHATE PYROPHOSPHOHYDROLASE MUTT"/>
    <property type="match status" value="1"/>
</dbReference>
<organism evidence="7 8">
    <name type="scientific">Faecalibacterium hattorii</name>
    <dbReference type="NCBI Taxonomy" id="2935520"/>
    <lineage>
        <taxon>Bacteria</taxon>
        <taxon>Bacillati</taxon>
        <taxon>Bacillota</taxon>
        <taxon>Clostridia</taxon>
        <taxon>Eubacteriales</taxon>
        <taxon>Oscillospiraceae</taxon>
        <taxon>Faecalibacterium</taxon>
    </lineage>
</organism>
<evidence type="ECO:0000256" key="3">
    <source>
        <dbReference type="ARBA" id="ARBA00022741"/>
    </source>
</evidence>
<dbReference type="PROSITE" id="PS51462">
    <property type="entry name" value="NUDIX"/>
    <property type="match status" value="1"/>
</dbReference>
<keyword evidence="8" id="KW-1185">Reference proteome</keyword>
<dbReference type="InterPro" id="IPR051325">
    <property type="entry name" value="Nudix_hydrolase_domain"/>
</dbReference>
<protein>
    <recommendedName>
        <fullName evidence="2">Bis(5'-nucleosyl)-tetraphosphatase [asymmetrical]</fullName>
    </recommendedName>
    <alternativeName>
        <fullName evidence="5">Diadenosine 5',5'''-P1,P4-tetraphosphate asymmetrical hydrolase</fullName>
    </alternativeName>
</protein>
<dbReference type="EMBL" id="PRLC01000015">
    <property type="protein sequence ID" value="RAW58084.1"/>
    <property type="molecule type" value="Genomic_DNA"/>
</dbReference>
<dbReference type="Pfam" id="PF00293">
    <property type="entry name" value="NUDIX"/>
    <property type="match status" value="1"/>
</dbReference>
<dbReference type="InterPro" id="IPR000086">
    <property type="entry name" value="NUDIX_hydrolase_dom"/>
</dbReference>
<evidence type="ECO:0000259" key="6">
    <source>
        <dbReference type="PROSITE" id="PS51462"/>
    </source>
</evidence>
<name>A0A329UAH9_9FIRM</name>
<dbReference type="GO" id="GO:0004081">
    <property type="term" value="F:bis(5'-nucleosyl)-tetraphosphatase (asymmetrical) activity"/>
    <property type="evidence" value="ECO:0007669"/>
    <property type="project" value="TreeGrafter"/>
</dbReference>
<proteinExistence type="inferred from homology"/>
<evidence type="ECO:0000256" key="2">
    <source>
        <dbReference type="ARBA" id="ARBA00018911"/>
    </source>
</evidence>
<sequence length="182" mass="21453">MNYEKSCGAVIYTVVNGKRLYLVEIMQKGHTSFCKGHVEENESEHQTAAREIREETGLEVKFVEGFRQTIEYSPYRDCSKTVVFFLACADSTRVMVQEDEVREIEWLPFEEALEKLTFDSIRDVLKQAEHFLNEDYAKYEEFLHQRYVAEELAKAKQQAADPNTQWADHESVWETLYKQYDI</sequence>
<comment type="similarity">
    <text evidence="1">Belongs to the Nudix hydrolase family.</text>
</comment>
<feature type="domain" description="Nudix hydrolase" evidence="6">
    <location>
        <begin position="2"/>
        <end position="129"/>
    </location>
</feature>
<dbReference type="Gene3D" id="3.90.79.10">
    <property type="entry name" value="Nucleoside Triphosphate Pyrophosphohydrolase"/>
    <property type="match status" value="1"/>
</dbReference>
<dbReference type="GO" id="GO:0006167">
    <property type="term" value="P:AMP biosynthetic process"/>
    <property type="evidence" value="ECO:0007669"/>
    <property type="project" value="TreeGrafter"/>
</dbReference>
<dbReference type="CDD" id="cd03428">
    <property type="entry name" value="NUDIX_Ap4A_Nudt2"/>
    <property type="match status" value="1"/>
</dbReference>
<dbReference type="PROSITE" id="PS00893">
    <property type="entry name" value="NUDIX_BOX"/>
    <property type="match status" value="1"/>
</dbReference>
<dbReference type="RefSeq" id="WP_112145947.1">
    <property type="nucleotide sequence ID" value="NZ_PRLC01000015.1"/>
</dbReference>
<keyword evidence="4" id="KW-0378">Hydrolase</keyword>
<comment type="caution">
    <text evidence="7">The sequence shown here is derived from an EMBL/GenBank/DDBJ whole genome shotgun (WGS) entry which is preliminary data.</text>
</comment>
<evidence type="ECO:0000256" key="4">
    <source>
        <dbReference type="ARBA" id="ARBA00022801"/>
    </source>
</evidence>
<accession>A0A329UAH9</accession>
<dbReference type="GO" id="GO:0000166">
    <property type="term" value="F:nucleotide binding"/>
    <property type="evidence" value="ECO:0007669"/>
    <property type="project" value="UniProtKB-KW"/>
</dbReference>
<evidence type="ECO:0000313" key="8">
    <source>
        <dbReference type="Proteomes" id="UP000250429"/>
    </source>
</evidence>
<keyword evidence="3" id="KW-0547">Nucleotide-binding</keyword>
<dbReference type="AlphaFoldDB" id="A0A329UAH9"/>
<reference evidence="7 8" key="1">
    <citation type="submission" date="2018-02" db="EMBL/GenBank/DDBJ databases">
        <title>Complete genome sequencing of Faecalibacterium prausnitzii strains isolated from the human gut.</title>
        <authorList>
            <person name="Fitzgerald B.C."/>
            <person name="Shkoporov A.N."/>
            <person name="Ross P.R."/>
            <person name="Hill C."/>
        </authorList>
    </citation>
    <scope>NUCLEOTIDE SEQUENCE [LARGE SCALE GENOMIC DNA]</scope>
    <source>
        <strain evidence="7 8">APC922/41-1</strain>
    </source>
</reference>
<dbReference type="Proteomes" id="UP000250429">
    <property type="component" value="Unassembled WGS sequence"/>
</dbReference>
<evidence type="ECO:0000313" key="7">
    <source>
        <dbReference type="EMBL" id="RAW58084.1"/>
    </source>
</evidence>